<keyword evidence="4" id="KW-0539">Nucleus</keyword>
<dbReference type="CDD" id="cd14687">
    <property type="entry name" value="bZIP_ATF2"/>
    <property type="match status" value="1"/>
</dbReference>
<dbReference type="Gene3D" id="1.20.5.170">
    <property type="match status" value="1"/>
</dbReference>
<organism evidence="8 9">
    <name type="scientific">Fusarium solani</name>
    <name type="common">Filamentous fungus</name>
    <dbReference type="NCBI Taxonomy" id="169388"/>
    <lineage>
        <taxon>Eukaryota</taxon>
        <taxon>Fungi</taxon>
        <taxon>Dikarya</taxon>
        <taxon>Ascomycota</taxon>
        <taxon>Pezizomycotina</taxon>
        <taxon>Sordariomycetes</taxon>
        <taxon>Hypocreomycetidae</taxon>
        <taxon>Hypocreales</taxon>
        <taxon>Nectriaceae</taxon>
        <taxon>Fusarium</taxon>
        <taxon>Fusarium solani species complex</taxon>
    </lineage>
</organism>
<dbReference type="PROSITE" id="PS50217">
    <property type="entry name" value="BZIP"/>
    <property type="match status" value="1"/>
</dbReference>
<keyword evidence="9" id="KW-1185">Reference proteome</keyword>
<gene>
    <name evidence="8" type="ORF">B0J15DRAFT_548781</name>
</gene>
<evidence type="ECO:0000256" key="3">
    <source>
        <dbReference type="ARBA" id="ARBA00023163"/>
    </source>
</evidence>
<proteinExistence type="predicted"/>
<sequence>MNSSSNFADESNQFGNNYMLAATDDANIDPMLNACTTADPIPNPSGPMDTQFMMNPAMWNPALNNPVGFFPPELSTVVPTTSTDSPRPPTEAQSSPGTTSSEPVFETSRTSSKSSIPSINSIVSETNAKARKSTRSTRSTNSHRRRASAASPPRRPGAAKEPVVEEDEEEEDMDGEHSSKRSKFLKRNRIAASKCRQKKKEWVNNLEETRHGLEHQHSTLQTEYNDLLGEVSKMKNQLMQHAGCNDSNINQWIENEARKFVQRTAAEYHTGQAHCNGINCCHHHRRRSSSVMTSIPKSTESEINYDHMPDDMLD</sequence>
<feature type="compositionally biased region" description="Polar residues" evidence="6">
    <location>
        <begin position="291"/>
        <end position="302"/>
    </location>
</feature>
<feature type="compositionally biased region" description="Low complexity" evidence="6">
    <location>
        <begin position="108"/>
        <end position="124"/>
    </location>
</feature>
<accession>A0A9P9KDL9</accession>
<dbReference type="InterPro" id="IPR046347">
    <property type="entry name" value="bZIP_sf"/>
</dbReference>
<dbReference type="PANTHER" id="PTHR19304">
    <property type="entry name" value="CYCLIC-AMP RESPONSE ELEMENT BINDING PROTEIN"/>
    <property type="match status" value="1"/>
</dbReference>
<comment type="subcellular location">
    <subcellularLocation>
        <location evidence="1">Nucleus</location>
    </subcellularLocation>
</comment>
<feature type="region of interest" description="Disordered" evidence="6">
    <location>
        <begin position="291"/>
        <end position="314"/>
    </location>
</feature>
<feature type="compositionally biased region" description="Acidic residues" evidence="6">
    <location>
        <begin position="164"/>
        <end position="174"/>
    </location>
</feature>
<feature type="region of interest" description="Disordered" evidence="6">
    <location>
        <begin position="74"/>
        <end position="185"/>
    </location>
</feature>
<feature type="compositionally biased region" description="Basic residues" evidence="6">
    <location>
        <begin position="129"/>
        <end position="147"/>
    </location>
</feature>
<feature type="domain" description="BZIP" evidence="7">
    <location>
        <begin position="178"/>
        <end position="241"/>
    </location>
</feature>
<dbReference type="Pfam" id="PF00170">
    <property type="entry name" value="bZIP_1"/>
    <property type="match status" value="1"/>
</dbReference>
<keyword evidence="5" id="KW-0175">Coiled coil</keyword>
<dbReference type="GO" id="GO:0005634">
    <property type="term" value="C:nucleus"/>
    <property type="evidence" value="ECO:0007669"/>
    <property type="project" value="UniProtKB-SubCell"/>
</dbReference>
<name>A0A9P9KDL9_FUSSL</name>
<evidence type="ECO:0000313" key="9">
    <source>
        <dbReference type="Proteomes" id="UP000736672"/>
    </source>
</evidence>
<evidence type="ECO:0000256" key="6">
    <source>
        <dbReference type="SAM" id="MobiDB-lite"/>
    </source>
</evidence>
<feature type="compositionally biased region" description="Basic and acidic residues" evidence="6">
    <location>
        <begin position="304"/>
        <end position="314"/>
    </location>
</feature>
<feature type="coiled-coil region" evidence="5">
    <location>
        <begin position="203"/>
        <end position="237"/>
    </location>
</feature>
<keyword evidence="3" id="KW-0804">Transcription</keyword>
<dbReference type="GO" id="GO:0003700">
    <property type="term" value="F:DNA-binding transcription factor activity"/>
    <property type="evidence" value="ECO:0007669"/>
    <property type="project" value="InterPro"/>
</dbReference>
<dbReference type="AlphaFoldDB" id="A0A9P9KDL9"/>
<dbReference type="InterPro" id="IPR004827">
    <property type="entry name" value="bZIP"/>
</dbReference>
<keyword evidence="2" id="KW-0805">Transcription regulation</keyword>
<dbReference type="InterPro" id="IPR051027">
    <property type="entry name" value="bZIP_transcription_factors"/>
</dbReference>
<dbReference type="SUPFAM" id="SSF57959">
    <property type="entry name" value="Leucine zipper domain"/>
    <property type="match status" value="1"/>
</dbReference>
<protein>
    <recommendedName>
        <fullName evidence="7">BZIP domain-containing protein</fullName>
    </recommendedName>
</protein>
<evidence type="ECO:0000256" key="4">
    <source>
        <dbReference type="ARBA" id="ARBA00023242"/>
    </source>
</evidence>
<feature type="compositionally biased region" description="Polar residues" evidence="6">
    <location>
        <begin position="91"/>
        <end position="102"/>
    </location>
</feature>
<dbReference type="Proteomes" id="UP000736672">
    <property type="component" value="Unassembled WGS sequence"/>
</dbReference>
<dbReference type="PROSITE" id="PS00036">
    <property type="entry name" value="BZIP_BASIC"/>
    <property type="match status" value="1"/>
</dbReference>
<dbReference type="EMBL" id="JAGTJS010000009">
    <property type="protein sequence ID" value="KAH7258642.1"/>
    <property type="molecule type" value="Genomic_DNA"/>
</dbReference>
<evidence type="ECO:0000256" key="1">
    <source>
        <dbReference type="ARBA" id="ARBA00004123"/>
    </source>
</evidence>
<evidence type="ECO:0000256" key="2">
    <source>
        <dbReference type="ARBA" id="ARBA00023015"/>
    </source>
</evidence>
<comment type="caution">
    <text evidence="8">The sequence shown here is derived from an EMBL/GenBank/DDBJ whole genome shotgun (WGS) entry which is preliminary data.</text>
</comment>
<feature type="compositionally biased region" description="Low complexity" evidence="6">
    <location>
        <begin position="75"/>
        <end position="85"/>
    </location>
</feature>
<reference evidence="8" key="1">
    <citation type="journal article" date="2021" name="Nat. Commun.">
        <title>Genetic determinants of endophytism in the Arabidopsis root mycobiome.</title>
        <authorList>
            <person name="Mesny F."/>
            <person name="Miyauchi S."/>
            <person name="Thiergart T."/>
            <person name="Pickel B."/>
            <person name="Atanasova L."/>
            <person name="Karlsson M."/>
            <person name="Huettel B."/>
            <person name="Barry K.W."/>
            <person name="Haridas S."/>
            <person name="Chen C."/>
            <person name="Bauer D."/>
            <person name="Andreopoulos W."/>
            <person name="Pangilinan J."/>
            <person name="LaButti K."/>
            <person name="Riley R."/>
            <person name="Lipzen A."/>
            <person name="Clum A."/>
            <person name="Drula E."/>
            <person name="Henrissat B."/>
            <person name="Kohler A."/>
            <person name="Grigoriev I.V."/>
            <person name="Martin F.M."/>
            <person name="Hacquard S."/>
        </authorList>
    </citation>
    <scope>NUCLEOTIDE SEQUENCE</scope>
    <source>
        <strain evidence="8">FSSC 5 MPI-SDFR-AT-0091</strain>
    </source>
</reference>
<dbReference type="OrthoDB" id="295274at2759"/>
<evidence type="ECO:0000313" key="8">
    <source>
        <dbReference type="EMBL" id="KAH7258642.1"/>
    </source>
</evidence>
<dbReference type="SMART" id="SM00338">
    <property type="entry name" value="BRLZ"/>
    <property type="match status" value="1"/>
</dbReference>
<evidence type="ECO:0000256" key="5">
    <source>
        <dbReference type="SAM" id="Coils"/>
    </source>
</evidence>
<evidence type="ECO:0000259" key="7">
    <source>
        <dbReference type="PROSITE" id="PS50217"/>
    </source>
</evidence>